<dbReference type="InterPro" id="IPR047296">
    <property type="entry name" value="GIY-YIG_UvrC_Cho"/>
</dbReference>
<dbReference type="InterPro" id="IPR004791">
    <property type="entry name" value="UvrC"/>
</dbReference>
<dbReference type="InterPro" id="IPR001943">
    <property type="entry name" value="UVR_dom"/>
</dbReference>
<dbReference type="Gene3D" id="3.40.1440.10">
    <property type="entry name" value="GIY-YIG endonuclease"/>
    <property type="match status" value="1"/>
</dbReference>
<dbReference type="EMBL" id="MEZX01000002">
    <property type="protein sequence ID" value="OGD64950.1"/>
    <property type="molecule type" value="Genomic_DNA"/>
</dbReference>
<dbReference type="InterPro" id="IPR038476">
    <property type="entry name" value="UvrC_RNase_H_dom_sf"/>
</dbReference>
<evidence type="ECO:0000313" key="10">
    <source>
        <dbReference type="Proteomes" id="UP000177481"/>
    </source>
</evidence>
<feature type="domain" description="UVR" evidence="6">
    <location>
        <begin position="205"/>
        <end position="240"/>
    </location>
</feature>
<keyword evidence="5" id="KW-0234">DNA repair</keyword>
<dbReference type="Pfam" id="PF01541">
    <property type="entry name" value="GIY-YIG"/>
    <property type="match status" value="1"/>
</dbReference>
<accession>A0A1F5ECC3</accession>
<organism evidence="9 10">
    <name type="scientific">Candidatus Berkelbacteria bacterium RIFCSPLOWO2_01_FULL_50_28</name>
    <dbReference type="NCBI Taxonomy" id="1797471"/>
    <lineage>
        <taxon>Bacteria</taxon>
        <taxon>Candidatus Berkelbacteria</taxon>
    </lineage>
</organism>
<keyword evidence="1" id="KW-0963">Cytoplasm</keyword>
<name>A0A1F5ECC3_9BACT</name>
<dbReference type="Pfam" id="PF08459">
    <property type="entry name" value="UvrC_RNaseH_dom"/>
    <property type="match status" value="1"/>
</dbReference>
<dbReference type="Pfam" id="PF02151">
    <property type="entry name" value="UVR"/>
    <property type="match status" value="1"/>
</dbReference>
<keyword evidence="2" id="KW-0227">DNA damage</keyword>
<dbReference type="GO" id="GO:0009381">
    <property type="term" value="F:excinuclease ABC activity"/>
    <property type="evidence" value="ECO:0007669"/>
    <property type="project" value="InterPro"/>
</dbReference>
<dbReference type="PANTHER" id="PTHR30562">
    <property type="entry name" value="UVRC/OXIDOREDUCTASE"/>
    <property type="match status" value="1"/>
</dbReference>
<proteinExistence type="predicted"/>
<keyword evidence="4" id="KW-0267">Excision nuclease</keyword>
<dbReference type="CDD" id="cd10434">
    <property type="entry name" value="GIY-YIG_UvrC_Cho"/>
    <property type="match status" value="1"/>
</dbReference>
<evidence type="ECO:0000313" key="9">
    <source>
        <dbReference type="EMBL" id="OGD64950.1"/>
    </source>
</evidence>
<dbReference type="SUPFAM" id="SSF82771">
    <property type="entry name" value="GIY-YIG endonuclease"/>
    <property type="match status" value="1"/>
</dbReference>
<protein>
    <submittedName>
        <fullName evidence="9">Excinuclease ABC subunit C</fullName>
    </submittedName>
</protein>
<sequence>MEKPKNLPRDPGVYLFKDEHEKVLYVGKAKNLKSRVGSYFSKGDDPSTSLRVNRPWIAVMMGVIQEVETIVVNNEIEALILEATLINEHQPKFNIKLMDDKAYPFIKLTTKERFPRLQVVRQRTKDGAQYFGPYLSSWSANLACQFLRRVYGVHLASKPLPTGQDRPCLNCQLEGNSCPMADQISPEAYAKQVNTTVEFLEGKRKNIIRDIEQRMQQAAENESFELAGKLRDQLKAVWHVTSSQKVVGSTQESFDAIGTAITGNRSVVTVVHVRNGEFIGQKNIPFSSLQPITQAELIRQCLIEIYRYLVDIPPLVALPVTIEDQGLISTWLSQQQGYRIELRVPERGEKVDFIALANKNAQSKLESMLLKTEGTDFSSLIGLKELLCLAELPERIEAVDISNLGTSEPVGATVCFINGQPDKNEYRRYKIKTVEGQNDFAMIQEVVTRRFSDTSRPLPDLFVVDGGPEQLRYTFEGIRLAGRSPKMVIALAKKPDRIYLPGRKKPITAPRGSKGLLMLGRIRDEVHRYVIGFHRQRQRKKSLGKP</sequence>
<dbReference type="GO" id="GO:0006289">
    <property type="term" value="P:nucleotide-excision repair"/>
    <property type="evidence" value="ECO:0007669"/>
    <property type="project" value="InterPro"/>
</dbReference>
<dbReference type="Gene3D" id="3.30.420.340">
    <property type="entry name" value="UvrC, RNAse H endonuclease domain"/>
    <property type="match status" value="1"/>
</dbReference>
<keyword evidence="3" id="KW-0228">DNA excision</keyword>
<dbReference type="InterPro" id="IPR036876">
    <property type="entry name" value="UVR_dom_sf"/>
</dbReference>
<dbReference type="FunFam" id="3.40.1440.10:FF:000001">
    <property type="entry name" value="UvrABC system protein C"/>
    <property type="match status" value="1"/>
</dbReference>
<dbReference type="Gene3D" id="4.10.860.10">
    <property type="entry name" value="UVR domain"/>
    <property type="match status" value="1"/>
</dbReference>
<gene>
    <name evidence="9" type="ORF">A3A71_02795</name>
</gene>
<dbReference type="NCBIfam" id="TIGR00194">
    <property type="entry name" value="uvrC"/>
    <property type="match status" value="1"/>
</dbReference>
<dbReference type="SMART" id="SM00465">
    <property type="entry name" value="GIYc"/>
    <property type="match status" value="1"/>
</dbReference>
<dbReference type="Pfam" id="PF22920">
    <property type="entry name" value="UvrC_RNaseH"/>
    <property type="match status" value="1"/>
</dbReference>
<dbReference type="SUPFAM" id="SSF46600">
    <property type="entry name" value="C-terminal UvrC-binding domain of UvrB"/>
    <property type="match status" value="1"/>
</dbReference>
<evidence type="ECO:0000256" key="4">
    <source>
        <dbReference type="ARBA" id="ARBA00022881"/>
    </source>
</evidence>
<dbReference type="InterPro" id="IPR050066">
    <property type="entry name" value="UvrABC_protein_C"/>
</dbReference>
<evidence type="ECO:0000256" key="1">
    <source>
        <dbReference type="ARBA" id="ARBA00022490"/>
    </source>
</evidence>
<dbReference type="Proteomes" id="UP000177481">
    <property type="component" value="Unassembled WGS sequence"/>
</dbReference>
<evidence type="ECO:0000256" key="3">
    <source>
        <dbReference type="ARBA" id="ARBA00022769"/>
    </source>
</evidence>
<dbReference type="PROSITE" id="PS50164">
    <property type="entry name" value="GIY_YIG"/>
    <property type="match status" value="1"/>
</dbReference>
<dbReference type="PROSITE" id="PS50165">
    <property type="entry name" value="UVRC"/>
    <property type="match status" value="1"/>
</dbReference>
<evidence type="ECO:0000259" key="6">
    <source>
        <dbReference type="PROSITE" id="PS50151"/>
    </source>
</evidence>
<dbReference type="PANTHER" id="PTHR30562:SF1">
    <property type="entry name" value="UVRABC SYSTEM PROTEIN C"/>
    <property type="match status" value="1"/>
</dbReference>
<reference evidence="9 10" key="1">
    <citation type="journal article" date="2016" name="Nat. Commun.">
        <title>Thousands of microbial genomes shed light on interconnected biogeochemical processes in an aquifer system.</title>
        <authorList>
            <person name="Anantharaman K."/>
            <person name="Brown C.T."/>
            <person name="Hug L.A."/>
            <person name="Sharon I."/>
            <person name="Castelle C.J."/>
            <person name="Probst A.J."/>
            <person name="Thomas B.C."/>
            <person name="Singh A."/>
            <person name="Wilkins M.J."/>
            <person name="Karaoz U."/>
            <person name="Brodie E.L."/>
            <person name="Williams K.H."/>
            <person name="Hubbard S.S."/>
            <person name="Banfield J.F."/>
        </authorList>
    </citation>
    <scope>NUCLEOTIDE SEQUENCE [LARGE SCALE GENOMIC DNA]</scope>
</reference>
<feature type="domain" description="UvrC family homology region profile" evidence="8">
    <location>
        <begin position="257"/>
        <end position="472"/>
    </location>
</feature>
<feature type="domain" description="GIY-YIG" evidence="7">
    <location>
        <begin position="9"/>
        <end position="95"/>
    </location>
</feature>
<dbReference type="InterPro" id="IPR000305">
    <property type="entry name" value="GIY-YIG_endonuc"/>
</dbReference>
<comment type="caution">
    <text evidence="9">The sequence shown here is derived from an EMBL/GenBank/DDBJ whole genome shotgun (WGS) entry which is preliminary data.</text>
</comment>
<dbReference type="InterPro" id="IPR001162">
    <property type="entry name" value="UvrC_RNase_H_dom"/>
</dbReference>
<evidence type="ECO:0000259" key="8">
    <source>
        <dbReference type="PROSITE" id="PS50165"/>
    </source>
</evidence>
<dbReference type="AlphaFoldDB" id="A0A1F5ECC3"/>
<dbReference type="InterPro" id="IPR035901">
    <property type="entry name" value="GIY-YIG_endonuc_sf"/>
</dbReference>
<evidence type="ECO:0000259" key="7">
    <source>
        <dbReference type="PROSITE" id="PS50164"/>
    </source>
</evidence>
<evidence type="ECO:0000256" key="5">
    <source>
        <dbReference type="ARBA" id="ARBA00023204"/>
    </source>
</evidence>
<evidence type="ECO:0000256" key="2">
    <source>
        <dbReference type="ARBA" id="ARBA00022763"/>
    </source>
</evidence>
<dbReference type="PROSITE" id="PS50151">
    <property type="entry name" value="UVR"/>
    <property type="match status" value="1"/>
</dbReference>
<dbReference type="GO" id="GO:0009380">
    <property type="term" value="C:excinuclease repair complex"/>
    <property type="evidence" value="ECO:0007669"/>
    <property type="project" value="InterPro"/>
</dbReference>
<dbReference type="STRING" id="1797471.A3A71_02795"/>